<evidence type="ECO:0000313" key="1">
    <source>
        <dbReference type="EMBL" id="GAL24210.1"/>
    </source>
</evidence>
<reference evidence="2" key="1">
    <citation type="submission" date="2014-09" db="EMBL/GenBank/DDBJ databases">
        <title>Vibrio variabilis JCM 19239. (C206) whole genome shotgun sequence.</title>
        <authorList>
            <person name="Sawabe T."/>
            <person name="Meirelles P."/>
            <person name="Nakanishi M."/>
            <person name="Sayaka M."/>
            <person name="Hattori M."/>
            <person name="Ohkuma M."/>
        </authorList>
    </citation>
    <scope>NUCLEOTIDE SEQUENCE [LARGE SCALE GENOMIC DNA]</scope>
    <source>
        <strain evidence="2">JCM 19239</strain>
    </source>
</reference>
<gene>
    <name evidence="1" type="ORF">JCM19239_3913</name>
</gene>
<keyword evidence="2" id="KW-1185">Reference proteome</keyword>
<accession>A0ABQ0J601</accession>
<reference evidence="2" key="2">
    <citation type="submission" date="2014-09" db="EMBL/GenBank/DDBJ databases">
        <authorList>
            <consortium name="NBRP consortium"/>
            <person name="Sawabe T."/>
            <person name="Meirelles P."/>
            <person name="Nakanishi M."/>
            <person name="Sayaka M."/>
            <person name="Hattori M."/>
            <person name="Ohkuma M."/>
        </authorList>
    </citation>
    <scope>NUCLEOTIDE SEQUENCE [LARGE SCALE GENOMIC DNA]</scope>
    <source>
        <strain evidence="2">JCM 19239</strain>
    </source>
</reference>
<dbReference type="EMBL" id="BBMS01000003">
    <property type="protein sequence ID" value="GAL24210.1"/>
    <property type="molecule type" value="Genomic_DNA"/>
</dbReference>
<organism evidence="1 2">
    <name type="scientific">Vibrio variabilis</name>
    <dbReference type="NCBI Taxonomy" id="990271"/>
    <lineage>
        <taxon>Bacteria</taxon>
        <taxon>Pseudomonadati</taxon>
        <taxon>Pseudomonadota</taxon>
        <taxon>Gammaproteobacteria</taxon>
        <taxon>Vibrionales</taxon>
        <taxon>Vibrionaceae</taxon>
        <taxon>Vibrio</taxon>
    </lineage>
</organism>
<dbReference type="Proteomes" id="UP000029223">
    <property type="component" value="Unassembled WGS sequence"/>
</dbReference>
<name>A0ABQ0J601_9VIBR</name>
<protein>
    <submittedName>
        <fullName evidence="1">Sulfate permease</fullName>
    </submittedName>
</protein>
<proteinExistence type="predicted"/>
<evidence type="ECO:0000313" key="2">
    <source>
        <dbReference type="Proteomes" id="UP000029223"/>
    </source>
</evidence>
<comment type="caution">
    <text evidence="1">The sequence shown here is derived from an EMBL/GenBank/DDBJ whole genome shotgun (WGS) entry which is preliminary data.</text>
</comment>
<sequence length="71" mass="7720">MTWWLTELVTNNAAAALIFPIAIGLADAMGANSMAFIMAVAFGASASFISRMVIRQIDGIQCWQISACRFY</sequence>